<name>A0A7T1TD02_9ACTN</name>
<dbReference type="AlphaFoldDB" id="A0A7T1TD02"/>
<dbReference type="EMBL" id="CP048882">
    <property type="protein sequence ID" value="QPP10711.1"/>
    <property type="molecule type" value="Genomic_DNA"/>
</dbReference>
<organism evidence="1 2">
    <name type="scientific">Streptomyces bathyalis</name>
    <dbReference type="NCBI Taxonomy" id="2710756"/>
    <lineage>
        <taxon>Bacteria</taxon>
        <taxon>Bacillati</taxon>
        <taxon>Actinomycetota</taxon>
        <taxon>Actinomycetes</taxon>
        <taxon>Kitasatosporales</taxon>
        <taxon>Streptomycetaceae</taxon>
        <taxon>Streptomyces</taxon>
    </lineage>
</organism>
<keyword evidence="2" id="KW-1185">Reference proteome</keyword>
<proteinExistence type="predicted"/>
<evidence type="ECO:0000313" key="2">
    <source>
        <dbReference type="Proteomes" id="UP000595046"/>
    </source>
</evidence>
<accession>A0A7T1TD02</accession>
<dbReference type="Proteomes" id="UP000595046">
    <property type="component" value="Chromosome"/>
</dbReference>
<reference evidence="2" key="1">
    <citation type="submission" date="2020-02" db="EMBL/GenBank/DDBJ databases">
        <title>Streptomyces sp. ASO4wet.</title>
        <authorList>
            <person name="Risdian C."/>
            <person name="Landwehr W."/>
            <person name="Schupp P."/>
            <person name="Wink J."/>
        </authorList>
    </citation>
    <scope>NUCLEOTIDE SEQUENCE [LARGE SCALE GENOMIC DNA]</scope>
    <source>
        <strain evidence="2">ASO4wet</strain>
    </source>
</reference>
<sequence length="75" mass="8344">MVVVDEDRGSVGKVHGRQDGRLRLRPIRGGREWEADPARVRRATPAERLRATLAAVNAVSRAEPSDGAWRRDEGE</sequence>
<protein>
    <submittedName>
        <fullName evidence="1">Uncharacterized protein</fullName>
    </submittedName>
</protein>
<dbReference type="KEGG" id="sbat:G4Z16_14615"/>
<evidence type="ECO:0000313" key="1">
    <source>
        <dbReference type="EMBL" id="QPP10711.1"/>
    </source>
</evidence>
<gene>
    <name evidence="1" type="ORF">G4Z16_14615</name>
</gene>